<evidence type="ECO:0000259" key="10">
    <source>
        <dbReference type="PROSITE" id="PS51671"/>
    </source>
</evidence>
<protein>
    <recommendedName>
        <fullName evidence="2">prephenate dehydratase</fullName>
        <ecNumber evidence="2">4.2.1.51</ecNumber>
    </recommendedName>
</protein>
<evidence type="ECO:0000256" key="6">
    <source>
        <dbReference type="ARBA" id="ARBA00023239"/>
    </source>
</evidence>
<evidence type="ECO:0000313" key="12">
    <source>
        <dbReference type="Proteomes" id="UP000266118"/>
    </source>
</evidence>
<evidence type="ECO:0000256" key="3">
    <source>
        <dbReference type="ARBA" id="ARBA00022605"/>
    </source>
</evidence>
<evidence type="ECO:0000256" key="2">
    <source>
        <dbReference type="ARBA" id="ARBA00013147"/>
    </source>
</evidence>
<dbReference type="CDD" id="cd04905">
    <property type="entry name" value="ACT_CM-PDT"/>
    <property type="match status" value="1"/>
</dbReference>
<dbReference type="UniPathway" id="UPA00121">
    <property type="reaction ID" value="UER00345"/>
</dbReference>
<dbReference type="PANTHER" id="PTHR21022">
    <property type="entry name" value="PREPHENATE DEHYDRATASE P PROTEIN"/>
    <property type="match status" value="1"/>
</dbReference>
<organism evidence="11 12">
    <name type="scientific">Arachidicoccus soli</name>
    <dbReference type="NCBI Taxonomy" id="2341117"/>
    <lineage>
        <taxon>Bacteria</taxon>
        <taxon>Pseudomonadati</taxon>
        <taxon>Bacteroidota</taxon>
        <taxon>Chitinophagia</taxon>
        <taxon>Chitinophagales</taxon>
        <taxon>Chitinophagaceae</taxon>
        <taxon>Arachidicoccus</taxon>
    </lineage>
</organism>
<evidence type="ECO:0000256" key="7">
    <source>
        <dbReference type="ARBA" id="ARBA00047848"/>
    </source>
</evidence>
<name>A0A386HMX6_9BACT</name>
<gene>
    <name evidence="11" type="ORF">D6B99_04790</name>
</gene>
<dbReference type="OrthoDB" id="9802281at2"/>
<keyword evidence="6" id="KW-0456">Lyase</keyword>
<dbReference type="Gene3D" id="3.40.190.10">
    <property type="entry name" value="Periplasmic binding protein-like II"/>
    <property type="match status" value="2"/>
</dbReference>
<dbReference type="RefSeq" id="WP_119985621.1">
    <property type="nucleotide sequence ID" value="NZ_CP032489.1"/>
</dbReference>
<dbReference type="Proteomes" id="UP000266118">
    <property type="component" value="Chromosome"/>
</dbReference>
<evidence type="ECO:0000259" key="9">
    <source>
        <dbReference type="PROSITE" id="PS51171"/>
    </source>
</evidence>
<dbReference type="EC" id="4.2.1.51" evidence="2"/>
<dbReference type="GO" id="GO:0004664">
    <property type="term" value="F:prephenate dehydratase activity"/>
    <property type="evidence" value="ECO:0007669"/>
    <property type="project" value="UniProtKB-EC"/>
</dbReference>
<sequence>MNKKNKPNELNIAIQGYEGSFHQEAAQTFFGKNMNAVCCDTFRDVIKVVLNKKESDAGVMAIENTIAGSILPNYNLLHKSGLKIVGEVYMLIRQNLMVNIGVPLEDIKEVHSHSMALQQCFKYLDEHRWKLVETEDTALSAKKLAKSKNPHVGVIASRLAAEIYDLEMIAPNIHTMKNNYTRFLILNREEDVVEIEGANKASIYFHTDNSKGSLAKVLNKINEVDINLSKLQSFPIPGSDWKYSFHVDMEFSDIKQLHHALEMITPLTEELRVNGIYKKGKNM</sequence>
<dbReference type="EMBL" id="CP032489">
    <property type="protein sequence ID" value="AYD46989.1"/>
    <property type="molecule type" value="Genomic_DNA"/>
</dbReference>
<feature type="domain" description="ACT" evidence="10">
    <location>
        <begin position="202"/>
        <end position="278"/>
    </location>
</feature>
<dbReference type="KEGG" id="ark:D6B99_04790"/>
<dbReference type="GO" id="GO:0005737">
    <property type="term" value="C:cytoplasm"/>
    <property type="evidence" value="ECO:0007669"/>
    <property type="project" value="TreeGrafter"/>
</dbReference>
<dbReference type="PIRSF" id="PIRSF001500">
    <property type="entry name" value="Chor_mut_pdt_Ppr"/>
    <property type="match status" value="1"/>
</dbReference>
<keyword evidence="5" id="KW-0584">Phenylalanine biosynthesis</keyword>
<evidence type="ECO:0000256" key="5">
    <source>
        <dbReference type="ARBA" id="ARBA00023222"/>
    </source>
</evidence>
<keyword evidence="3" id="KW-0028">Amino-acid biosynthesis</keyword>
<reference evidence="11 12" key="1">
    <citation type="submission" date="2018-09" db="EMBL/GenBank/DDBJ databases">
        <title>Arachidicoccus sp. nov., a bacterium isolated from soil.</title>
        <authorList>
            <person name="Weon H.-Y."/>
            <person name="Kwon S.-W."/>
            <person name="Lee S.A."/>
        </authorList>
    </citation>
    <scope>NUCLEOTIDE SEQUENCE [LARGE SCALE GENOMIC DNA]</scope>
    <source>
        <strain evidence="11 12">KIS59-12</strain>
    </source>
</reference>
<proteinExistence type="predicted"/>
<dbReference type="Gene3D" id="3.30.70.260">
    <property type="match status" value="1"/>
</dbReference>
<dbReference type="AlphaFoldDB" id="A0A386HMX6"/>
<dbReference type="InterPro" id="IPR002912">
    <property type="entry name" value="ACT_dom"/>
</dbReference>
<accession>A0A386HMX6</accession>
<dbReference type="InterPro" id="IPR001086">
    <property type="entry name" value="Preph_deHydtase"/>
</dbReference>
<dbReference type="Pfam" id="PF00800">
    <property type="entry name" value="PDT"/>
    <property type="match status" value="1"/>
</dbReference>
<keyword evidence="4" id="KW-0057">Aromatic amino acid biosynthesis</keyword>
<dbReference type="PROSITE" id="PS51171">
    <property type="entry name" value="PREPHENATE_DEHYDR_3"/>
    <property type="match status" value="1"/>
</dbReference>
<evidence type="ECO:0000256" key="1">
    <source>
        <dbReference type="ARBA" id="ARBA00004741"/>
    </source>
</evidence>
<dbReference type="InterPro" id="IPR008242">
    <property type="entry name" value="Chor_mutase/pphenate_deHydtase"/>
</dbReference>
<feature type="site" description="Essential for prephenate dehydratase activity" evidence="8">
    <location>
        <position position="181"/>
    </location>
</feature>
<dbReference type="SUPFAM" id="SSF55021">
    <property type="entry name" value="ACT-like"/>
    <property type="match status" value="1"/>
</dbReference>
<dbReference type="PANTHER" id="PTHR21022:SF19">
    <property type="entry name" value="PREPHENATE DEHYDRATASE-RELATED"/>
    <property type="match status" value="1"/>
</dbReference>
<comment type="catalytic activity">
    <reaction evidence="7">
        <text>prephenate + H(+) = 3-phenylpyruvate + CO2 + H2O</text>
        <dbReference type="Rhea" id="RHEA:21648"/>
        <dbReference type="ChEBI" id="CHEBI:15377"/>
        <dbReference type="ChEBI" id="CHEBI:15378"/>
        <dbReference type="ChEBI" id="CHEBI:16526"/>
        <dbReference type="ChEBI" id="CHEBI:18005"/>
        <dbReference type="ChEBI" id="CHEBI:29934"/>
        <dbReference type="EC" id="4.2.1.51"/>
    </reaction>
</comment>
<dbReference type="InterPro" id="IPR045865">
    <property type="entry name" value="ACT-like_dom_sf"/>
</dbReference>
<dbReference type="PROSITE" id="PS51671">
    <property type="entry name" value="ACT"/>
    <property type="match status" value="1"/>
</dbReference>
<comment type="pathway">
    <text evidence="1">Amino-acid biosynthesis; L-phenylalanine biosynthesis; phenylpyruvate from prephenate: step 1/1.</text>
</comment>
<dbReference type="GO" id="GO:0009094">
    <property type="term" value="P:L-phenylalanine biosynthetic process"/>
    <property type="evidence" value="ECO:0007669"/>
    <property type="project" value="UniProtKB-UniPathway"/>
</dbReference>
<evidence type="ECO:0000256" key="8">
    <source>
        <dbReference type="PIRSR" id="PIRSR001500-2"/>
    </source>
</evidence>
<dbReference type="SUPFAM" id="SSF53850">
    <property type="entry name" value="Periplasmic binding protein-like II"/>
    <property type="match status" value="1"/>
</dbReference>
<feature type="domain" description="Prephenate dehydratase" evidence="9">
    <location>
        <begin position="11"/>
        <end position="188"/>
    </location>
</feature>
<dbReference type="CDD" id="cd13631">
    <property type="entry name" value="PBP2_Ct-PDT_like"/>
    <property type="match status" value="1"/>
</dbReference>
<evidence type="ECO:0000256" key="4">
    <source>
        <dbReference type="ARBA" id="ARBA00023141"/>
    </source>
</evidence>
<evidence type="ECO:0000313" key="11">
    <source>
        <dbReference type="EMBL" id="AYD46989.1"/>
    </source>
</evidence>
<keyword evidence="12" id="KW-1185">Reference proteome</keyword>